<gene>
    <name evidence="1" type="ORF">PIIN_04735</name>
</gene>
<dbReference type="HOGENOM" id="CLU_588070_0_0_1"/>
<dbReference type="Proteomes" id="UP000007148">
    <property type="component" value="Unassembled WGS sequence"/>
</dbReference>
<dbReference type="AlphaFoldDB" id="G4THK7"/>
<dbReference type="InParanoid" id="G4THK7"/>
<keyword evidence="2" id="KW-1185">Reference proteome</keyword>
<dbReference type="EMBL" id="CAFZ01000095">
    <property type="protein sequence ID" value="CCA70800.1"/>
    <property type="molecule type" value="Genomic_DNA"/>
</dbReference>
<accession>G4THK7</accession>
<evidence type="ECO:0000313" key="2">
    <source>
        <dbReference type="Proteomes" id="UP000007148"/>
    </source>
</evidence>
<reference evidence="1 2" key="1">
    <citation type="journal article" date="2011" name="PLoS Pathog.">
        <title>Endophytic Life Strategies Decoded by Genome and Transcriptome Analyses of the Mutualistic Root Symbiont Piriformospora indica.</title>
        <authorList>
            <person name="Zuccaro A."/>
            <person name="Lahrmann U."/>
            <person name="Guldener U."/>
            <person name="Langen G."/>
            <person name="Pfiffi S."/>
            <person name="Biedenkopf D."/>
            <person name="Wong P."/>
            <person name="Samans B."/>
            <person name="Grimm C."/>
            <person name="Basiewicz M."/>
            <person name="Murat C."/>
            <person name="Martin F."/>
            <person name="Kogel K.H."/>
        </authorList>
    </citation>
    <scope>NUCLEOTIDE SEQUENCE [LARGE SCALE GENOMIC DNA]</scope>
    <source>
        <strain evidence="1 2">DSM 11827</strain>
    </source>
</reference>
<protein>
    <recommendedName>
        <fullName evidence="3">F-box domain-containing protein</fullName>
    </recommendedName>
</protein>
<sequence>MEQSTNPHLQTPNNNRITWDVLRDTFLLLRDCGYSLEPAGAVCRRWREVYTNTGVLWTKICIFSSKTRELTGNLHRLSTLALRSADCSVVVDCRQSETWHEDAVEQSIQQVVSSIPVQRWEALFLGSSDVIRWIKPLVSQMKSLSILRMDRIDEGAHHILGILANKRQKLQALGLDWVPNGPEAQHSMDWDLIGYLIGKDTRLIHRGLIVPTGEFQVCRLTLSATDITRGFGIHLNLKELMLVGGIMHQDLQFDVQFPNLERLDLVYIIRQIGLNEITAPSLKHLEVCFSEFDILGTISAPQIEKLCVRGMEADPYNTNQGIIAAMDMPTYEISPICIVLDFVVEISTLYQLLTLSPRLEHFIGSIYPSAVSHKVDWIQLYRFLAERRSSSLPVAPRWKLCEMLTTFAINLKWFQCIGEREDALGAMRDVLQARSSSSLRELVVTWTDGSTSSIRTQNIDPRTVS</sequence>
<name>G4THK7_SERID</name>
<organism evidence="1 2">
    <name type="scientific">Serendipita indica (strain DSM 11827)</name>
    <name type="common">Root endophyte fungus</name>
    <name type="synonym">Piriformospora indica</name>
    <dbReference type="NCBI Taxonomy" id="1109443"/>
    <lineage>
        <taxon>Eukaryota</taxon>
        <taxon>Fungi</taxon>
        <taxon>Dikarya</taxon>
        <taxon>Basidiomycota</taxon>
        <taxon>Agaricomycotina</taxon>
        <taxon>Agaricomycetes</taxon>
        <taxon>Sebacinales</taxon>
        <taxon>Serendipitaceae</taxon>
        <taxon>Serendipita</taxon>
    </lineage>
</organism>
<evidence type="ECO:0008006" key="3">
    <source>
        <dbReference type="Google" id="ProtNLM"/>
    </source>
</evidence>
<comment type="caution">
    <text evidence="1">The sequence shown here is derived from an EMBL/GenBank/DDBJ whole genome shotgun (WGS) entry which is preliminary data.</text>
</comment>
<proteinExistence type="predicted"/>
<evidence type="ECO:0000313" key="1">
    <source>
        <dbReference type="EMBL" id="CCA70800.1"/>
    </source>
</evidence>